<dbReference type="Proteomes" id="UP001252613">
    <property type="component" value="Unassembled WGS sequence"/>
</dbReference>
<protein>
    <recommendedName>
        <fullName evidence="4">Flagellar hook-length control protein FliK</fullName>
    </recommendedName>
</protein>
<accession>A0AAW8MEK1</accession>
<dbReference type="EMBL" id="JAVDVC010000006">
    <property type="protein sequence ID" value="MDR6959517.1"/>
    <property type="molecule type" value="Genomic_DNA"/>
</dbReference>
<organism evidence="2 3">
    <name type="scientific">Pseudomonas brassicacearum</name>
    <dbReference type="NCBI Taxonomy" id="930166"/>
    <lineage>
        <taxon>Bacteria</taxon>
        <taxon>Pseudomonadati</taxon>
        <taxon>Pseudomonadota</taxon>
        <taxon>Gammaproteobacteria</taxon>
        <taxon>Pseudomonadales</taxon>
        <taxon>Pseudomonadaceae</taxon>
        <taxon>Pseudomonas</taxon>
    </lineage>
</organism>
<reference evidence="2" key="1">
    <citation type="submission" date="2023-07" db="EMBL/GenBank/DDBJ databases">
        <title>Sorghum-associated microbial communities from plants grown in Nebraska, USA.</title>
        <authorList>
            <person name="Schachtman D."/>
        </authorList>
    </citation>
    <scope>NUCLEOTIDE SEQUENCE</scope>
    <source>
        <strain evidence="2">3432</strain>
    </source>
</reference>
<comment type="caution">
    <text evidence="2">The sequence shown here is derived from an EMBL/GenBank/DDBJ whole genome shotgun (WGS) entry which is preliminary data.</text>
</comment>
<evidence type="ECO:0000256" key="1">
    <source>
        <dbReference type="SAM" id="MobiDB-lite"/>
    </source>
</evidence>
<name>A0AAW8MEK1_9PSED</name>
<dbReference type="InterPro" id="IPR049757">
    <property type="entry name" value="T3SS_HrpP-like_C"/>
</dbReference>
<evidence type="ECO:0000313" key="3">
    <source>
        <dbReference type="Proteomes" id="UP001252613"/>
    </source>
</evidence>
<proteinExistence type="predicted"/>
<evidence type="ECO:0000313" key="2">
    <source>
        <dbReference type="EMBL" id="MDR6959517.1"/>
    </source>
</evidence>
<sequence length="186" mass="20000">MTAPIKHTPPQRPAPQAPAAPAARPTAAASSAPSSKGTEVQRNRPVEVRSANDGVRPLDADAMLFMQMLVPPPPAYSDDQGNSGNGSSTFSMFAPLDGIPTQLIDELALQLPQHGNRPFSATLLMPNLGKVQIRAQKRDSHWDIELGLERADVLERLNKHHGACQQAFAQALDHDVELRLKPTGPA</sequence>
<gene>
    <name evidence="2" type="ORF">J2W43_003514</name>
</gene>
<feature type="region of interest" description="Disordered" evidence="1">
    <location>
        <begin position="1"/>
        <end position="55"/>
    </location>
</feature>
<dbReference type="CDD" id="cd17468">
    <property type="entry name" value="T3SS_HrpP_C"/>
    <property type="match status" value="1"/>
</dbReference>
<feature type="compositionally biased region" description="Low complexity" evidence="1">
    <location>
        <begin position="19"/>
        <end position="35"/>
    </location>
</feature>
<evidence type="ECO:0008006" key="4">
    <source>
        <dbReference type="Google" id="ProtNLM"/>
    </source>
</evidence>
<dbReference type="RefSeq" id="WP_310362846.1">
    <property type="nucleotide sequence ID" value="NZ_JAVDVC010000006.1"/>
</dbReference>
<dbReference type="AlphaFoldDB" id="A0AAW8MEK1"/>